<keyword evidence="4" id="KW-0813">Transport</keyword>
<keyword evidence="16" id="KW-1185">Reference proteome</keyword>
<dbReference type="EMBL" id="VWPV01080860">
    <property type="protein sequence ID" value="NWH68909.1"/>
    <property type="molecule type" value="Genomic_DNA"/>
</dbReference>
<accession>A0A7K4JWK8</accession>
<keyword evidence="9" id="KW-0445">Lipid transport</keyword>
<keyword evidence="11" id="KW-0850">VLDL</keyword>
<keyword evidence="7 14" id="KW-0732">Signal</keyword>
<dbReference type="GO" id="GO:0008289">
    <property type="term" value="F:lipid binding"/>
    <property type="evidence" value="ECO:0007669"/>
    <property type="project" value="InterPro"/>
</dbReference>
<evidence type="ECO:0000256" key="11">
    <source>
        <dbReference type="ARBA" id="ARBA00023313"/>
    </source>
</evidence>
<dbReference type="InterPro" id="IPR008403">
    <property type="entry name" value="Apo-CIII"/>
</dbReference>
<dbReference type="GO" id="GO:0042627">
    <property type="term" value="C:chylomicron"/>
    <property type="evidence" value="ECO:0007669"/>
    <property type="project" value="UniProtKB-KW"/>
</dbReference>
<evidence type="ECO:0000256" key="2">
    <source>
        <dbReference type="ARBA" id="ARBA00011008"/>
    </source>
</evidence>
<evidence type="ECO:0000313" key="16">
    <source>
        <dbReference type="Proteomes" id="UP000531151"/>
    </source>
</evidence>
<sequence length="93" mass="10424">MKASLLFLLACVAVLAVGARAYTPTEPEPLVQKVQEYTQKASAMAKSALGMVRESEAAQHARQWLADNAELAKQRLDWLKEQLQELWQRARTA</sequence>
<evidence type="ECO:0000256" key="1">
    <source>
        <dbReference type="ARBA" id="ARBA00004613"/>
    </source>
</evidence>
<gene>
    <name evidence="15" type="primary">Apoc3</name>
    <name evidence="15" type="ORF">GEOCAL_R14055</name>
</gene>
<keyword evidence="6" id="KW-0964">Secreted</keyword>
<proteinExistence type="inferred from homology"/>
<dbReference type="InterPro" id="IPR038195">
    <property type="entry name" value="Apo_CIII_sf"/>
</dbReference>
<dbReference type="GO" id="GO:0006869">
    <property type="term" value="P:lipid transport"/>
    <property type="evidence" value="ECO:0007669"/>
    <property type="project" value="UniProtKB-KW"/>
</dbReference>
<organism evidence="15 16">
    <name type="scientific">Geococcyx californianus</name>
    <name type="common">Greater roadrunner</name>
    <name type="synonym">Saurothera californiana</name>
    <dbReference type="NCBI Taxonomy" id="8947"/>
    <lineage>
        <taxon>Eukaryota</taxon>
        <taxon>Metazoa</taxon>
        <taxon>Chordata</taxon>
        <taxon>Craniata</taxon>
        <taxon>Vertebrata</taxon>
        <taxon>Euteleostomi</taxon>
        <taxon>Archelosauria</taxon>
        <taxon>Archosauria</taxon>
        <taxon>Dinosauria</taxon>
        <taxon>Saurischia</taxon>
        <taxon>Theropoda</taxon>
        <taxon>Coelurosauria</taxon>
        <taxon>Aves</taxon>
        <taxon>Neognathae</taxon>
        <taxon>Neoaves</taxon>
        <taxon>Otidimorphae</taxon>
        <taxon>Cuculiformes</taxon>
        <taxon>Neomorphidae</taxon>
        <taxon>Geococcyx</taxon>
    </lineage>
</organism>
<feature type="signal peptide" evidence="14">
    <location>
        <begin position="1"/>
        <end position="21"/>
    </location>
</feature>
<evidence type="ECO:0000313" key="15">
    <source>
        <dbReference type="EMBL" id="NWH68909.1"/>
    </source>
</evidence>
<keyword evidence="5" id="KW-0162">Chylomicron</keyword>
<evidence type="ECO:0000256" key="14">
    <source>
        <dbReference type="SAM" id="SignalP"/>
    </source>
</evidence>
<dbReference type="PANTHER" id="PTHR14225">
    <property type="entry name" value="APOLIPOPROTEIN C-III"/>
    <property type="match status" value="1"/>
</dbReference>
<comment type="function">
    <text evidence="13">Component of triglyceride-rich very low density lipoproteins (VLDL) and high density lipoproteins (HDL) in plasma. Plays a multifaceted role in triglyceride homeostasis. Intracellularly, promotes hepatic very low density lipoprotein 1 (VLDL1) assembly and secretion; extracellularly, attenuates hydrolysis and clearance of triglyceride-rich lipoproteins (TRLs). Impairs the lipolysis of TRLs by inhibiting lipoprotein lipase and the hepatic uptake of TRLs by remnant receptors. Formed of several curved helices connected via semiflexible hinges, so that it can wrap tightly around the curved micelle surface and easily adapt to the different diameters of its natural binding partners.</text>
</comment>
<dbReference type="AlphaFoldDB" id="A0A7K4JWK8"/>
<evidence type="ECO:0000256" key="7">
    <source>
        <dbReference type="ARBA" id="ARBA00022729"/>
    </source>
</evidence>
<protein>
    <recommendedName>
        <fullName evidence="3">Apolipoprotein C-III</fullName>
    </recommendedName>
    <alternativeName>
        <fullName evidence="12">Apolipoprotein C3</fullName>
    </alternativeName>
</protein>
<keyword evidence="8" id="KW-0442">Lipid degradation</keyword>
<dbReference type="OrthoDB" id="9049572at2759"/>
<comment type="subcellular location">
    <subcellularLocation>
        <location evidence="1">Secreted</location>
    </subcellularLocation>
</comment>
<evidence type="ECO:0000256" key="12">
    <source>
        <dbReference type="ARBA" id="ARBA00031173"/>
    </source>
</evidence>
<evidence type="ECO:0000256" key="9">
    <source>
        <dbReference type="ARBA" id="ARBA00023055"/>
    </source>
</evidence>
<feature type="non-terminal residue" evidence="15">
    <location>
        <position position="93"/>
    </location>
</feature>
<reference evidence="15 16" key="1">
    <citation type="submission" date="2019-09" db="EMBL/GenBank/DDBJ databases">
        <title>Bird 10,000 Genomes (B10K) Project - Family phase.</title>
        <authorList>
            <person name="Zhang G."/>
        </authorList>
    </citation>
    <scope>NUCLEOTIDE SEQUENCE [LARGE SCALE GENOMIC DNA]</scope>
    <source>
        <strain evidence="15">B10K-CU-031-07</strain>
        <tissue evidence="15">Muscle</tissue>
    </source>
</reference>
<evidence type="ECO:0000256" key="8">
    <source>
        <dbReference type="ARBA" id="ARBA00022963"/>
    </source>
</evidence>
<evidence type="ECO:0000256" key="6">
    <source>
        <dbReference type="ARBA" id="ARBA00022525"/>
    </source>
</evidence>
<feature type="chain" id="PRO_5029916848" description="Apolipoprotein C-III" evidence="14">
    <location>
        <begin position="22"/>
        <end position="93"/>
    </location>
</feature>
<comment type="similarity">
    <text evidence="2">Belongs to the apolipoprotein C3 family.</text>
</comment>
<dbReference type="PANTHER" id="PTHR14225:SF0">
    <property type="entry name" value="APOLIPOPROTEIN C-III"/>
    <property type="match status" value="1"/>
</dbReference>
<keyword evidence="10" id="KW-0443">Lipid metabolism</keyword>
<dbReference type="GO" id="GO:0016042">
    <property type="term" value="P:lipid catabolic process"/>
    <property type="evidence" value="ECO:0007669"/>
    <property type="project" value="UniProtKB-KW"/>
</dbReference>
<evidence type="ECO:0000256" key="10">
    <source>
        <dbReference type="ARBA" id="ARBA00023098"/>
    </source>
</evidence>
<comment type="caution">
    <text evidence="15">The sequence shown here is derived from an EMBL/GenBank/DDBJ whole genome shotgun (WGS) entry which is preliminary data.</text>
</comment>
<dbReference type="Proteomes" id="UP000531151">
    <property type="component" value="Unassembled WGS sequence"/>
</dbReference>
<dbReference type="GO" id="GO:0034361">
    <property type="term" value="C:very-low-density lipoprotein particle"/>
    <property type="evidence" value="ECO:0007669"/>
    <property type="project" value="UniProtKB-KW"/>
</dbReference>
<dbReference type="Pfam" id="PF05778">
    <property type="entry name" value="Apo-CIII"/>
    <property type="match status" value="1"/>
</dbReference>
<evidence type="ECO:0000256" key="5">
    <source>
        <dbReference type="ARBA" id="ARBA00022513"/>
    </source>
</evidence>
<dbReference type="GO" id="GO:0042157">
    <property type="term" value="P:lipoprotein metabolic process"/>
    <property type="evidence" value="ECO:0007669"/>
    <property type="project" value="InterPro"/>
</dbReference>
<dbReference type="Gene3D" id="6.10.90.10">
    <property type="entry name" value="Apolipoprotein CIII"/>
    <property type="match status" value="1"/>
</dbReference>
<feature type="non-terminal residue" evidence="15">
    <location>
        <position position="1"/>
    </location>
</feature>
<evidence type="ECO:0000256" key="3">
    <source>
        <dbReference type="ARBA" id="ARBA00015570"/>
    </source>
</evidence>
<name>A0A7K4JWK8_GEOCA</name>
<evidence type="ECO:0000256" key="4">
    <source>
        <dbReference type="ARBA" id="ARBA00022448"/>
    </source>
</evidence>
<evidence type="ECO:0000256" key="13">
    <source>
        <dbReference type="ARBA" id="ARBA00045699"/>
    </source>
</evidence>